<dbReference type="AlphaFoldDB" id="A0A9P1C9L8"/>
<dbReference type="EMBL" id="CAMXCT020001137">
    <property type="protein sequence ID" value="CAL1140538.1"/>
    <property type="molecule type" value="Genomic_DNA"/>
</dbReference>
<feature type="domain" description="Peptidase A2" evidence="2">
    <location>
        <begin position="84"/>
        <end position="156"/>
    </location>
</feature>
<dbReference type="InterPro" id="IPR001995">
    <property type="entry name" value="Peptidase_A2_cat"/>
</dbReference>
<dbReference type="EMBL" id="CAMXCT030001137">
    <property type="protein sequence ID" value="CAL4774475.1"/>
    <property type="molecule type" value="Genomic_DNA"/>
</dbReference>
<dbReference type="PROSITE" id="PS00141">
    <property type="entry name" value="ASP_PROTEASE"/>
    <property type="match status" value="1"/>
</dbReference>
<evidence type="ECO:0000313" key="4">
    <source>
        <dbReference type="EMBL" id="CAL1140538.1"/>
    </source>
</evidence>
<feature type="region of interest" description="Disordered" evidence="1">
    <location>
        <begin position="330"/>
        <end position="362"/>
    </location>
</feature>
<organism evidence="3">
    <name type="scientific">Cladocopium goreaui</name>
    <dbReference type="NCBI Taxonomy" id="2562237"/>
    <lineage>
        <taxon>Eukaryota</taxon>
        <taxon>Sar</taxon>
        <taxon>Alveolata</taxon>
        <taxon>Dinophyceae</taxon>
        <taxon>Suessiales</taxon>
        <taxon>Symbiodiniaceae</taxon>
        <taxon>Cladocopium</taxon>
    </lineage>
</organism>
<dbReference type="GO" id="GO:0006508">
    <property type="term" value="P:proteolysis"/>
    <property type="evidence" value="ECO:0007669"/>
    <property type="project" value="InterPro"/>
</dbReference>
<accession>A0A9P1C9L8</accession>
<dbReference type="InterPro" id="IPR001969">
    <property type="entry name" value="Aspartic_peptidase_AS"/>
</dbReference>
<evidence type="ECO:0000313" key="5">
    <source>
        <dbReference type="EMBL" id="CAL4774475.1"/>
    </source>
</evidence>
<dbReference type="EMBL" id="CAMXCT010001137">
    <property type="protein sequence ID" value="CAI3987163.1"/>
    <property type="molecule type" value="Genomic_DNA"/>
</dbReference>
<evidence type="ECO:0000256" key="1">
    <source>
        <dbReference type="SAM" id="MobiDB-lite"/>
    </source>
</evidence>
<name>A0A9P1C9L8_9DINO</name>
<protein>
    <submittedName>
        <fullName evidence="5">Retrovirus-related Pol polyprotein from transposon TNT 1-94</fullName>
    </submittedName>
</protein>
<dbReference type="OrthoDB" id="1250461at2759"/>
<proteinExistence type="predicted"/>
<dbReference type="PROSITE" id="PS50175">
    <property type="entry name" value="ASP_PROT_RETROV"/>
    <property type="match status" value="1"/>
</dbReference>
<dbReference type="Proteomes" id="UP001152797">
    <property type="component" value="Unassembled WGS sequence"/>
</dbReference>
<reference evidence="3" key="1">
    <citation type="submission" date="2022-10" db="EMBL/GenBank/DDBJ databases">
        <authorList>
            <person name="Chen Y."/>
            <person name="Dougan E. K."/>
            <person name="Chan C."/>
            <person name="Rhodes N."/>
            <person name="Thang M."/>
        </authorList>
    </citation>
    <scope>NUCLEOTIDE SEQUENCE</scope>
</reference>
<comment type="caution">
    <text evidence="3">The sequence shown here is derived from an EMBL/GenBank/DDBJ whole genome shotgun (WGS) entry which is preliminary data.</text>
</comment>
<reference evidence="4" key="2">
    <citation type="submission" date="2024-04" db="EMBL/GenBank/DDBJ databases">
        <authorList>
            <person name="Chen Y."/>
            <person name="Shah S."/>
            <person name="Dougan E. K."/>
            <person name="Thang M."/>
            <person name="Chan C."/>
        </authorList>
    </citation>
    <scope>NUCLEOTIDE SEQUENCE [LARGE SCALE GENOMIC DNA]</scope>
</reference>
<keyword evidence="6" id="KW-1185">Reference proteome</keyword>
<evidence type="ECO:0000259" key="2">
    <source>
        <dbReference type="PROSITE" id="PS50175"/>
    </source>
</evidence>
<sequence>MVLFDKLKLMDHLNMQHQVQAVLEQRNSHPVLQHIVLVNRVAFSDSTVIIEDLTEFFKLRSFWFWPCSNVAALRCHALRHVFLFEIILDSGADTSALPLTYADVGESCQHETVGQDGIDAQGGKLDIRDTRLATVDLGNGVILRERFIIANISCPLLALVHIARAGWEIQHFSDGIFLVKNGKFVNVSFKRNSLCVKGSIRMISEDDCLSPTSTAPEPKALRAIHLQPVNPQVYALTTRRARFVDTTLCPAGEMMWFRTTLVFRDAHGWELLEFGEPISELEDLEGEIYAPESVIEVLTIAHAHNVASEQLSFTLRDGEQAPYFDADVLVGQAGDDEPGDQQEGPRPVQEAPAELPDAEPLDEERIVPYTDESTDCMRRMLEFVKTRELMEAQAVEATLKKDSERVAIPQKKPVEPTESMKQAHNLVHAGLLGQAEQPQDGEQEPIFNDEGLEEAVAAAKRASRAQSMNVDVPQTPVYAEDNLPHDAKSLSTRFVRTWREKKGKQGNAIWLRRSRLVAREYTWLQPGREALVSPATSNIASRILPICFLAPREHQDMMMLAIDVKDAFLTVKQEQPTRVRCTDASGRSVSYSLGCVLPGQRDGSLLWHRDLKFVGESSLGMEEFEAYPSILRSKLGDCLLMIHVDDLLVIGSRKAVTEELIPQLQSRYEVSIEIMSNVGDELTFLKRTHQLLESGRMVVKIHGKHLDQLCTVATLKALAEQEFTWTL</sequence>
<evidence type="ECO:0000313" key="3">
    <source>
        <dbReference type="EMBL" id="CAI3987163.1"/>
    </source>
</evidence>
<gene>
    <name evidence="3" type="ORF">C1SCF055_LOCUS14455</name>
</gene>
<evidence type="ECO:0000313" key="6">
    <source>
        <dbReference type="Proteomes" id="UP001152797"/>
    </source>
</evidence>
<dbReference type="GO" id="GO:0004190">
    <property type="term" value="F:aspartic-type endopeptidase activity"/>
    <property type="evidence" value="ECO:0007669"/>
    <property type="project" value="InterPro"/>
</dbReference>